<feature type="region of interest" description="Disordered" evidence="5">
    <location>
        <begin position="37"/>
        <end position="64"/>
    </location>
</feature>
<dbReference type="InterPro" id="IPR023214">
    <property type="entry name" value="HAD_sf"/>
</dbReference>
<accession>A0A0E0CDD2</accession>
<dbReference type="GO" id="GO:0000166">
    <property type="term" value="F:nucleotide binding"/>
    <property type="evidence" value="ECO:0007669"/>
    <property type="project" value="InterPro"/>
</dbReference>
<keyword evidence="3" id="KW-1133">Transmembrane helix</keyword>
<sequence>MTAIEEMAGMDALCCDKTGTLTLNHLTVDKNLIEVSGGRRRVPGAQVQDREDHSPGGPPVLTGNGVNDALARMKADIGIAVSDATDTARGAANIARASAEEGRHRHRRL</sequence>
<dbReference type="Gene3D" id="1.20.1110.10">
    <property type="entry name" value="Calcium-transporting ATPase, transmembrane domain"/>
    <property type="match status" value="1"/>
</dbReference>
<evidence type="ECO:0000256" key="2">
    <source>
        <dbReference type="ARBA" id="ARBA00022692"/>
    </source>
</evidence>
<dbReference type="eggNOG" id="KOG0205">
    <property type="taxonomic scope" value="Eukaryota"/>
</dbReference>
<dbReference type="SUPFAM" id="SSF56784">
    <property type="entry name" value="HAD-like"/>
    <property type="match status" value="1"/>
</dbReference>
<evidence type="ECO:0000256" key="5">
    <source>
        <dbReference type="SAM" id="MobiDB-lite"/>
    </source>
</evidence>
<dbReference type="STRING" id="40149.A0A0E0CDD2"/>
<evidence type="ECO:0000256" key="3">
    <source>
        <dbReference type="ARBA" id="ARBA00022989"/>
    </source>
</evidence>
<evidence type="ECO:0000313" key="6">
    <source>
        <dbReference type="EnsemblPlants" id="OMERI01G41860.1"/>
    </source>
</evidence>
<dbReference type="HOGENOM" id="CLU_2188139_0_0_1"/>
<keyword evidence="2" id="KW-0812">Transmembrane</keyword>
<dbReference type="Gene3D" id="3.40.50.1000">
    <property type="entry name" value="HAD superfamily/HAD-like"/>
    <property type="match status" value="2"/>
</dbReference>
<dbReference type="AlphaFoldDB" id="A0A0E0CDD2"/>
<dbReference type="Gene3D" id="3.40.1110.10">
    <property type="entry name" value="Calcium-transporting ATPase, cytoplasmic domain N"/>
    <property type="match status" value="1"/>
</dbReference>
<dbReference type="PANTHER" id="PTHR42861">
    <property type="entry name" value="CALCIUM-TRANSPORTING ATPASE"/>
    <property type="match status" value="1"/>
</dbReference>
<reference evidence="6" key="2">
    <citation type="submission" date="2018-05" db="EMBL/GenBank/DDBJ databases">
        <title>OmerRS3 (Oryza meridionalis Reference Sequence Version 3).</title>
        <authorList>
            <person name="Zhang J."/>
            <person name="Kudrna D."/>
            <person name="Lee S."/>
            <person name="Talag J."/>
            <person name="Welchert J."/>
            <person name="Wing R.A."/>
        </authorList>
    </citation>
    <scope>NUCLEOTIDE SEQUENCE [LARGE SCALE GENOMIC DNA]</scope>
    <source>
        <strain evidence="6">cv. OR44</strain>
    </source>
</reference>
<organism evidence="6">
    <name type="scientific">Oryza meridionalis</name>
    <dbReference type="NCBI Taxonomy" id="40149"/>
    <lineage>
        <taxon>Eukaryota</taxon>
        <taxon>Viridiplantae</taxon>
        <taxon>Streptophyta</taxon>
        <taxon>Embryophyta</taxon>
        <taxon>Tracheophyta</taxon>
        <taxon>Spermatophyta</taxon>
        <taxon>Magnoliopsida</taxon>
        <taxon>Liliopsida</taxon>
        <taxon>Poales</taxon>
        <taxon>Poaceae</taxon>
        <taxon>BOP clade</taxon>
        <taxon>Oryzoideae</taxon>
        <taxon>Oryzeae</taxon>
        <taxon>Oryzinae</taxon>
        <taxon>Oryza</taxon>
    </lineage>
</organism>
<reference evidence="6" key="1">
    <citation type="submission" date="2015-04" db="UniProtKB">
        <authorList>
            <consortium name="EnsemblPlants"/>
        </authorList>
    </citation>
    <scope>IDENTIFICATION</scope>
</reference>
<dbReference type="InterPro" id="IPR023299">
    <property type="entry name" value="ATPase_P-typ_cyto_dom_N"/>
</dbReference>
<evidence type="ECO:0000313" key="7">
    <source>
        <dbReference type="Proteomes" id="UP000008021"/>
    </source>
</evidence>
<dbReference type="InterPro" id="IPR036412">
    <property type="entry name" value="HAD-like_sf"/>
</dbReference>
<dbReference type="InterPro" id="IPR018303">
    <property type="entry name" value="ATPase_P-typ_P_site"/>
</dbReference>
<evidence type="ECO:0000256" key="4">
    <source>
        <dbReference type="ARBA" id="ARBA00023136"/>
    </source>
</evidence>
<dbReference type="Gramene" id="OMERI01G41860.1">
    <property type="protein sequence ID" value="OMERI01G41860.1"/>
    <property type="gene ID" value="OMERI01G41860"/>
</dbReference>
<dbReference type="Proteomes" id="UP000008021">
    <property type="component" value="Chromosome 1"/>
</dbReference>
<evidence type="ECO:0000256" key="1">
    <source>
        <dbReference type="ARBA" id="ARBA00004141"/>
    </source>
</evidence>
<dbReference type="GO" id="GO:0016020">
    <property type="term" value="C:membrane"/>
    <property type="evidence" value="ECO:0007669"/>
    <property type="project" value="UniProtKB-SubCell"/>
</dbReference>
<proteinExistence type="predicted"/>
<keyword evidence="4" id="KW-0472">Membrane</keyword>
<dbReference type="PROSITE" id="PS00154">
    <property type="entry name" value="ATPASE_E1_E2"/>
    <property type="match status" value="1"/>
</dbReference>
<keyword evidence="7" id="KW-1185">Reference proteome</keyword>
<name>A0A0E0CDD2_9ORYZ</name>
<comment type="subcellular location">
    <subcellularLocation>
        <location evidence="1">Membrane</location>
        <topology evidence="1">Multi-pass membrane protein</topology>
    </subcellularLocation>
</comment>
<protein>
    <recommendedName>
        <fullName evidence="8">Cation-transporting P-type ATPase C-terminal domain-containing protein</fullName>
    </recommendedName>
</protein>
<dbReference type="EnsemblPlants" id="OMERI01G41860.1">
    <property type="protein sequence ID" value="OMERI01G41860.1"/>
    <property type="gene ID" value="OMERI01G41860"/>
</dbReference>
<evidence type="ECO:0008006" key="8">
    <source>
        <dbReference type="Google" id="ProtNLM"/>
    </source>
</evidence>